<evidence type="ECO:0000256" key="4">
    <source>
        <dbReference type="ARBA" id="ARBA00022729"/>
    </source>
</evidence>
<evidence type="ECO:0000256" key="3">
    <source>
        <dbReference type="ARBA" id="ARBA00022544"/>
    </source>
</evidence>
<dbReference type="Proteomes" id="UP000729290">
    <property type="component" value="Unassembled WGS sequence"/>
</dbReference>
<comment type="similarity">
    <text evidence="1">Belongs to the SleB family.</text>
</comment>
<keyword evidence="6" id="KW-0749">Sporulation</keyword>
<feature type="domain" description="Peptidoglycan binding-like" evidence="9">
    <location>
        <begin position="41"/>
        <end position="97"/>
    </location>
</feature>
<proteinExistence type="inferred from homology"/>
<dbReference type="InterPro" id="IPR011105">
    <property type="entry name" value="Cell_wall_hydrolase_SleB"/>
</dbReference>
<evidence type="ECO:0000256" key="2">
    <source>
        <dbReference type="ARBA" id="ARBA00018364"/>
    </source>
</evidence>
<dbReference type="Pfam" id="PF01471">
    <property type="entry name" value="PG_binding_1"/>
    <property type="match status" value="1"/>
</dbReference>
<dbReference type="EMBL" id="JACSNV010000004">
    <property type="protein sequence ID" value="MBM6877325.1"/>
    <property type="molecule type" value="Genomic_DNA"/>
</dbReference>
<dbReference type="SUPFAM" id="SSF47090">
    <property type="entry name" value="PGBD-like"/>
    <property type="match status" value="1"/>
</dbReference>
<accession>A0ABS2G808</accession>
<keyword evidence="3" id="KW-0309">Germination</keyword>
<evidence type="ECO:0000256" key="1">
    <source>
        <dbReference type="ARBA" id="ARBA00007010"/>
    </source>
</evidence>
<dbReference type="Gene3D" id="6.20.240.60">
    <property type="match status" value="1"/>
</dbReference>
<dbReference type="InterPro" id="IPR036365">
    <property type="entry name" value="PGBD-like_sf"/>
</dbReference>
<name>A0ABS2G808_9FIRM</name>
<evidence type="ECO:0000256" key="6">
    <source>
        <dbReference type="ARBA" id="ARBA00022969"/>
    </source>
</evidence>
<dbReference type="InterPro" id="IPR036366">
    <property type="entry name" value="PGBDSf"/>
</dbReference>
<evidence type="ECO:0000256" key="5">
    <source>
        <dbReference type="ARBA" id="ARBA00022801"/>
    </source>
</evidence>
<keyword evidence="7" id="KW-0961">Cell wall biogenesis/degradation</keyword>
<evidence type="ECO:0000313" key="11">
    <source>
        <dbReference type="EMBL" id="MBM6877325.1"/>
    </source>
</evidence>
<gene>
    <name evidence="11" type="primary">sleB</name>
    <name evidence="11" type="ORF">H9X83_04005</name>
</gene>
<comment type="caution">
    <text evidence="11">The sequence shown here is derived from an EMBL/GenBank/DDBJ whole genome shotgun (WGS) entry which is preliminary data.</text>
</comment>
<organism evidence="11 12">
    <name type="scientific">Anaerotignum lactatifermentans</name>
    <dbReference type="NCBI Taxonomy" id="160404"/>
    <lineage>
        <taxon>Bacteria</taxon>
        <taxon>Bacillati</taxon>
        <taxon>Bacillota</taxon>
        <taxon>Clostridia</taxon>
        <taxon>Lachnospirales</taxon>
        <taxon>Anaerotignaceae</taxon>
        <taxon>Anaerotignum</taxon>
    </lineage>
</organism>
<dbReference type="InterPro" id="IPR042047">
    <property type="entry name" value="SleB_dom1"/>
</dbReference>
<dbReference type="Gene3D" id="1.10.10.2520">
    <property type="entry name" value="Cell wall hydrolase SleB, domain 1"/>
    <property type="match status" value="1"/>
</dbReference>
<evidence type="ECO:0000259" key="10">
    <source>
        <dbReference type="Pfam" id="PF07486"/>
    </source>
</evidence>
<dbReference type="Pfam" id="PF07486">
    <property type="entry name" value="Hydrolase_2"/>
    <property type="match status" value="1"/>
</dbReference>
<dbReference type="Gene3D" id="1.10.101.10">
    <property type="entry name" value="PGBD-like superfamily/PGBD"/>
    <property type="match status" value="1"/>
</dbReference>
<feature type="domain" description="Cell wall hydrolase SleB" evidence="10">
    <location>
        <begin position="133"/>
        <end position="230"/>
    </location>
</feature>
<evidence type="ECO:0000256" key="7">
    <source>
        <dbReference type="ARBA" id="ARBA00023316"/>
    </source>
</evidence>
<dbReference type="NCBIfam" id="TIGR02869">
    <property type="entry name" value="spore_SleB"/>
    <property type="match status" value="1"/>
</dbReference>
<dbReference type="InterPro" id="IPR014224">
    <property type="entry name" value="Spore_cortex_SleB"/>
</dbReference>
<reference evidence="11 12" key="1">
    <citation type="journal article" date="2021" name="Sci. Rep.">
        <title>The distribution of antibiotic resistance genes in chicken gut microbiota commensals.</title>
        <authorList>
            <person name="Juricova H."/>
            <person name="Matiasovicova J."/>
            <person name="Kubasova T."/>
            <person name="Cejkova D."/>
            <person name="Rychlik I."/>
        </authorList>
    </citation>
    <scope>NUCLEOTIDE SEQUENCE [LARGE SCALE GENOMIC DNA]</scope>
    <source>
        <strain evidence="11 12">An431b</strain>
    </source>
</reference>
<evidence type="ECO:0000313" key="12">
    <source>
        <dbReference type="Proteomes" id="UP000729290"/>
    </source>
</evidence>
<keyword evidence="5" id="KW-0378">Hydrolase</keyword>
<evidence type="ECO:0000259" key="9">
    <source>
        <dbReference type="Pfam" id="PF01471"/>
    </source>
</evidence>
<sequence>MGWKKRYGILLGVLLLGLYCLSLTSGPTAVSTSSLVSWGTSGALVRQTQERLAQLGYDVGNPDGIFGVRTYEAIRQFQQDNGLKVDGIAGDATLERLGIAVGSGTSGVGETSGSDWDEDLYLLASIIHGEARGEPYEGQVAVGAVVLNRVASPDFPDTIAGVIFQPGAFDAVDDNQFYLTPNETAFQAAQDALNGWDPTNGALYYWNPVTATSRWIWSVPITVSIGRHVFGVK</sequence>
<dbReference type="RefSeq" id="WP_205133333.1">
    <property type="nucleotide sequence ID" value="NZ_JACSNT010000005.1"/>
</dbReference>
<protein>
    <recommendedName>
        <fullName evidence="2 8">Spore cortex-lytic enzyme</fullName>
    </recommendedName>
</protein>
<evidence type="ECO:0000256" key="8">
    <source>
        <dbReference type="NCBIfam" id="TIGR02869"/>
    </source>
</evidence>
<dbReference type="InterPro" id="IPR002477">
    <property type="entry name" value="Peptidoglycan-bd-like"/>
</dbReference>
<keyword evidence="12" id="KW-1185">Reference proteome</keyword>
<keyword evidence="4" id="KW-0732">Signal</keyword>